<dbReference type="AlphaFoldDB" id="A0A6P7I767"/>
<dbReference type="SUPFAM" id="SSF56436">
    <property type="entry name" value="C-type lectin-like"/>
    <property type="match status" value="3"/>
</dbReference>
<dbReference type="GeneID" id="114435886"/>
<dbReference type="RefSeq" id="XP_028261648.1">
    <property type="nucleotide sequence ID" value="XM_028405847.1"/>
</dbReference>
<dbReference type="InterPro" id="IPR016187">
    <property type="entry name" value="CTDL_fold"/>
</dbReference>
<sequence>MQWVMFLLVLTGQCFFSVCHLHEYHFININLTWERAQTYCRANYTDLASVFDKTDVQRMREKAEGLETDAWIGLCNYTERDNRTWHWSLPGIEYNQRESNINLYEPNNETENCVKMGNDLQDVNCNNTYKFVCYDEKTPGKKFHLIQDKMNWSQAQNYCRHNHTDLISGAQQLAEFEKERGSEYDLWIGLFRDTWRWSDRSNFSFRHWDKEPWSQDKQIGEKCATTLLKGGKWSFDNCNEQKPFFCYKSKLVLVQELKTWEQALYHCRDRHHDLVTISNPHQQGWVQETAKNATSELVWLGLRYTCALDLWFWISDQLVCYSKWAKEEQGQACDMAVAMKKKEQHEWVRKADTNKFSFICVER</sequence>
<dbReference type="PROSITE" id="PS50041">
    <property type="entry name" value="C_TYPE_LECTIN_2"/>
    <property type="match status" value="3"/>
</dbReference>
<evidence type="ECO:0000256" key="1">
    <source>
        <dbReference type="SAM" id="SignalP"/>
    </source>
</evidence>
<feature type="domain" description="C-type lectin" evidence="2">
    <location>
        <begin position="138"/>
        <end position="247"/>
    </location>
</feature>
<reference evidence="4" key="1">
    <citation type="submission" date="2025-08" db="UniProtKB">
        <authorList>
            <consortium name="RefSeq"/>
        </authorList>
    </citation>
    <scope>IDENTIFICATION</scope>
</reference>
<dbReference type="FunCoup" id="A0A6P7I767">
    <property type="interactions" value="15"/>
</dbReference>
<protein>
    <submittedName>
        <fullName evidence="4">C-type mannose receptor 2-like</fullName>
    </submittedName>
</protein>
<feature type="chain" id="PRO_5027656005" evidence="1">
    <location>
        <begin position="22"/>
        <end position="363"/>
    </location>
</feature>
<evidence type="ECO:0000313" key="4">
    <source>
        <dbReference type="RefSeq" id="XP_028261648.1"/>
    </source>
</evidence>
<dbReference type="PANTHER" id="PTHR45784:SF3">
    <property type="entry name" value="C-TYPE LECTIN DOMAIN FAMILY 4 MEMBER K-LIKE-RELATED"/>
    <property type="match status" value="1"/>
</dbReference>
<dbReference type="SMART" id="SM00034">
    <property type="entry name" value="CLECT"/>
    <property type="match status" value="3"/>
</dbReference>
<feature type="domain" description="C-type lectin" evidence="2">
    <location>
        <begin position="24"/>
        <end position="134"/>
    </location>
</feature>
<feature type="domain" description="C-type lectin" evidence="2">
    <location>
        <begin position="246"/>
        <end position="361"/>
    </location>
</feature>
<dbReference type="OrthoDB" id="441660at2759"/>
<proteinExistence type="predicted"/>
<dbReference type="Gene3D" id="3.10.100.10">
    <property type="entry name" value="Mannose-Binding Protein A, subunit A"/>
    <property type="match status" value="3"/>
</dbReference>
<evidence type="ECO:0000313" key="3">
    <source>
        <dbReference type="Proteomes" id="UP000515145"/>
    </source>
</evidence>
<dbReference type="InParanoid" id="A0A6P7I767"/>
<dbReference type="Proteomes" id="UP000515145">
    <property type="component" value="Chromosome 5"/>
</dbReference>
<evidence type="ECO:0000259" key="2">
    <source>
        <dbReference type="PROSITE" id="PS50041"/>
    </source>
</evidence>
<dbReference type="InterPro" id="IPR016186">
    <property type="entry name" value="C-type_lectin-like/link_sf"/>
</dbReference>
<organism evidence="3 4">
    <name type="scientific">Parambassis ranga</name>
    <name type="common">Indian glassy fish</name>
    <dbReference type="NCBI Taxonomy" id="210632"/>
    <lineage>
        <taxon>Eukaryota</taxon>
        <taxon>Metazoa</taxon>
        <taxon>Chordata</taxon>
        <taxon>Craniata</taxon>
        <taxon>Vertebrata</taxon>
        <taxon>Euteleostomi</taxon>
        <taxon>Actinopterygii</taxon>
        <taxon>Neopterygii</taxon>
        <taxon>Teleostei</taxon>
        <taxon>Neoteleostei</taxon>
        <taxon>Acanthomorphata</taxon>
        <taxon>Ovalentaria</taxon>
        <taxon>Ambassidae</taxon>
        <taxon>Parambassis</taxon>
    </lineage>
</organism>
<accession>A0A6P7I767</accession>
<gene>
    <name evidence="4" type="primary">LOC114435886</name>
</gene>
<dbReference type="PANTHER" id="PTHR45784">
    <property type="entry name" value="C-TYPE LECTIN DOMAIN FAMILY 20 MEMBER A-RELATED"/>
    <property type="match status" value="1"/>
</dbReference>
<dbReference type="CDD" id="cd00037">
    <property type="entry name" value="CLECT"/>
    <property type="match status" value="1"/>
</dbReference>
<name>A0A6P7I767_9TELE</name>
<keyword evidence="1" id="KW-0732">Signal</keyword>
<feature type="signal peptide" evidence="1">
    <location>
        <begin position="1"/>
        <end position="21"/>
    </location>
</feature>
<dbReference type="InterPro" id="IPR001304">
    <property type="entry name" value="C-type_lectin-like"/>
</dbReference>
<dbReference type="Pfam" id="PF00059">
    <property type="entry name" value="Lectin_C"/>
    <property type="match status" value="3"/>
</dbReference>
<keyword evidence="3" id="KW-1185">Reference proteome</keyword>